<accession>A0ABD3NTU3</accession>
<protein>
    <submittedName>
        <fullName evidence="1">Uncharacterized protein</fullName>
    </submittedName>
</protein>
<dbReference type="AlphaFoldDB" id="A0ABD3NTU3"/>
<evidence type="ECO:0000313" key="2">
    <source>
        <dbReference type="Proteomes" id="UP001530315"/>
    </source>
</evidence>
<dbReference type="Proteomes" id="UP001530315">
    <property type="component" value="Unassembled WGS sequence"/>
</dbReference>
<gene>
    <name evidence="1" type="ORF">ACHAW5_010614</name>
</gene>
<proteinExistence type="predicted"/>
<organism evidence="1 2">
    <name type="scientific">Stephanodiscus triporus</name>
    <dbReference type="NCBI Taxonomy" id="2934178"/>
    <lineage>
        <taxon>Eukaryota</taxon>
        <taxon>Sar</taxon>
        <taxon>Stramenopiles</taxon>
        <taxon>Ochrophyta</taxon>
        <taxon>Bacillariophyta</taxon>
        <taxon>Coscinodiscophyceae</taxon>
        <taxon>Thalassiosirophycidae</taxon>
        <taxon>Stephanodiscales</taxon>
        <taxon>Stephanodiscaceae</taxon>
        <taxon>Stephanodiscus</taxon>
    </lineage>
</organism>
<reference evidence="1 2" key="1">
    <citation type="submission" date="2024-10" db="EMBL/GenBank/DDBJ databases">
        <title>Updated reference genomes for cyclostephanoid diatoms.</title>
        <authorList>
            <person name="Roberts W.R."/>
            <person name="Alverson A.J."/>
        </authorList>
    </citation>
    <scope>NUCLEOTIDE SEQUENCE [LARGE SCALE GENOMIC DNA]</scope>
    <source>
        <strain evidence="1 2">AJA276-08</strain>
    </source>
</reference>
<comment type="caution">
    <text evidence="1">The sequence shown here is derived from an EMBL/GenBank/DDBJ whole genome shotgun (WGS) entry which is preliminary data.</text>
</comment>
<evidence type="ECO:0000313" key="1">
    <source>
        <dbReference type="EMBL" id="KAL3778838.1"/>
    </source>
</evidence>
<name>A0ABD3NTU3_9STRA</name>
<dbReference type="EMBL" id="JALLAZ020001197">
    <property type="protein sequence ID" value="KAL3778838.1"/>
    <property type="molecule type" value="Genomic_DNA"/>
</dbReference>
<sequence length="91" mass="10450">MRSLLKMGDGHRAYSRIVDSMSAVEVLYPPDSRRRDNVDIDIDIDIDIDGRMSRRTIAARVLAEDSSSGGRFRRRSCQFVSARYERGVRRS</sequence>
<keyword evidence="2" id="KW-1185">Reference proteome</keyword>